<reference evidence="3" key="1">
    <citation type="journal article" date="2020" name="Stud. Mycol.">
        <title>101 Dothideomycetes genomes: a test case for predicting lifestyles and emergence of pathogens.</title>
        <authorList>
            <person name="Haridas S."/>
            <person name="Albert R."/>
            <person name="Binder M."/>
            <person name="Bloem J."/>
            <person name="Labutti K."/>
            <person name="Salamov A."/>
            <person name="Andreopoulos B."/>
            <person name="Baker S."/>
            <person name="Barry K."/>
            <person name="Bills G."/>
            <person name="Bluhm B."/>
            <person name="Cannon C."/>
            <person name="Castanera R."/>
            <person name="Culley D."/>
            <person name="Daum C."/>
            <person name="Ezra D."/>
            <person name="Gonzalez J."/>
            <person name="Henrissat B."/>
            <person name="Kuo A."/>
            <person name="Liang C."/>
            <person name="Lipzen A."/>
            <person name="Lutzoni F."/>
            <person name="Magnuson J."/>
            <person name="Mondo S."/>
            <person name="Nolan M."/>
            <person name="Ohm R."/>
            <person name="Pangilinan J."/>
            <person name="Park H.-J."/>
            <person name="Ramirez L."/>
            <person name="Alfaro M."/>
            <person name="Sun H."/>
            <person name="Tritt A."/>
            <person name="Yoshinaga Y."/>
            <person name="Zwiers L.-H."/>
            <person name="Turgeon B."/>
            <person name="Goodwin S."/>
            <person name="Spatafora J."/>
            <person name="Crous P."/>
            <person name="Grigoriev I."/>
        </authorList>
    </citation>
    <scope>NUCLEOTIDE SEQUENCE</scope>
    <source>
        <strain evidence="3">CBS 122368</strain>
    </source>
</reference>
<feature type="compositionally biased region" description="Basic and acidic residues" evidence="1">
    <location>
        <begin position="303"/>
        <end position="313"/>
    </location>
</feature>
<feature type="compositionally biased region" description="Acidic residues" evidence="1">
    <location>
        <begin position="359"/>
        <end position="370"/>
    </location>
</feature>
<feature type="compositionally biased region" description="Basic and acidic residues" evidence="1">
    <location>
        <begin position="509"/>
        <end position="520"/>
    </location>
</feature>
<sequence length="696" mass="76379">MRLRLSVQRNNLPATNILWSVPDTNSPQAYTIARLLEDVNRVLPLEAEQWGLEDYTVEVDGFECLHFSAVSQTLKEDDHVSIRPLLTAEVRSRTLCGRYQISEGGQHLVDGIPFGRPYLRQPNRPAVRIPPRKRRRLEEDDTVAGSEENGVAGLITASGEASPRLNGSAVVDGIAGKRSQQSRSRKSGKTVHFGEVNVDDSDDSEDDEEFTPSGESEDSDSSMEDDSDADSDDTSDLSDTSSAASSTSSSDSDSDSSASESEADAAVSSASDVLPSETKVLPKAPPGEGSKVTKGRNKRRQEAKRLKQLKEIGELDQSATLEDLRKYQEEQKMSPKPTEDTPRKPVPTHTGKRKRLDRDGEEEAALDETAELQRRKQEFMAKIAEATPTAATGNAAPSSESPWVETPKPKTPMTEKRKVGETSKVATPPEPPSKRLRPDTAAIGRILTRQARTVEKKSPKAKPPPAAEEPPEPEGASDPDFWKSRINLSAFECWNEQHELSAPSFPFKQHWDPASKLMREKTHKKRKRGANTNSARNSVGTDEDTETLILNYDDSPETAKADSDPTAAIESQLLQDAQIAARSDLPPLPEDVDVLRSLERADIKVGAIIAFKLLVLNPNTRAPEFSGYKTAIVEEEGDSGNGAGVFKLKLAERDIARREKADEPIDDMEMNDEEDASAWQGTFQELVSPKLLQAAE</sequence>
<evidence type="ECO:0000259" key="2">
    <source>
        <dbReference type="Pfam" id="PF24054"/>
    </source>
</evidence>
<feature type="compositionally biased region" description="Low complexity" evidence="1">
    <location>
        <begin position="384"/>
        <end position="396"/>
    </location>
</feature>
<keyword evidence="4" id="KW-1185">Reference proteome</keyword>
<feature type="compositionally biased region" description="Low complexity" evidence="1">
    <location>
        <begin position="237"/>
        <end position="272"/>
    </location>
</feature>
<feature type="domain" description="DUF7357" evidence="2">
    <location>
        <begin position="1"/>
        <end position="132"/>
    </location>
</feature>
<dbReference type="OrthoDB" id="5368821at2759"/>
<feature type="compositionally biased region" description="Acidic residues" evidence="1">
    <location>
        <begin position="664"/>
        <end position="676"/>
    </location>
</feature>
<dbReference type="InterPro" id="IPR055781">
    <property type="entry name" value="DUF7357"/>
</dbReference>
<feature type="region of interest" description="Disordered" evidence="1">
    <location>
        <begin position="120"/>
        <end position="482"/>
    </location>
</feature>
<dbReference type="AlphaFoldDB" id="A0A6A6IA66"/>
<feature type="region of interest" description="Disordered" evidence="1">
    <location>
        <begin position="505"/>
        <end position="546"/>
    </location>
</feature>
<dbReference type="EMBL" id="ML987198">
    <property type="protein sequence ID" value="KAF2246403.1"/>
    <property type="molecule type" value="Genomic_DNA"/>
</dbReference>
<dbReference type="GeneID" id="54577259"/>
<feature type="compositionally biased region" description="Basic residues" evidence="1">
    <location>
        <begin position="293"/>
        <end position="302"/>
    </location>
</feature>
<feature type="compositionally biased region" description="Polar residues" evidence="1">
    <location>
        <begin position="530"/>
        <end position="540"/>
    </location>
</feature>
<evidence type="ECO:0000313" key="4">
    <source>
        <dbReference type="Proteomes" id="UP000800094"/>
    </source>
</evidence>
<protein>
    <recommendedName>
        <fullName evidence="2">DUF7357 domain-containing protein</fullName>
    </recommendedName>
</protein>
<feature type="compositionally biased region" description="Acidic residues" evidence="1">
    <location>
        <begin position="197"/>
        <end position="236"/>
    </location>
</feature>
<dbReference type="Pfam" id="PF24054">
    <property type="entry name" value="DUF7357"/>
    <property type="match status" value="1"/>
</dbReference>
<feature type="region of interest" description="Disordered" evidence="1">
    <location>
        <begin position="658"/>
        <end position="678"/>
    </location>
</feature>
<organism evidence="3 4">
    <name type="scientific">Trematosphaeria pertusa</name>
    <dbReference type="NCBI Taxonomy" id="390896"/>
    <lineage>
        <taxon>Eukaryota</taxon>
        <taxon>Fungi</taxon>
        <taxon>Dikarya</taxon>
        <taxon>Ascomycota</taxon>
        <taxon>Pezizomycotina</taxon>
        <taxon>Dothideomycetes</taxon>
        <taxon>Pleosporomycetidae</taxon>
        <taxon>Pleosporales</taxon>
        <taxon>Massarineae</taxon>
        <taxon>Trematosphaeriaceae</taxon>
        <taxon>Trematosphaeria</taxon>
    </lineage>
</organism>
<feature type="compositionally biased region" description="Basic and acidic residues" evidence="1">
    <location>
        <begin position="322"/>
        <end position="343"/>
    </location>
</feature>
<name>A0A6A6IA66_9PLEO</name>
<dbReference type="RefSeq" id="XP_033681407.1">
    <property type="nucleotide sequence ID" value="XM_033823929.1"/>
</dbReference>
<dbReference type="Proteomes" id="UP000800094">
    <property type="component" value="Unassembled WGS sequence"/>
</dbReference>
<proteinExistence type="predicted"/>
<gene>
    <name evidence="3" type="ORF">BU26DRAFT_431526</name>
</gene>
<evidence type="ECO:0000313" key="3">
    <source>
        <dbReference type="EMBL" id="KAF2246403.1"/>
    </source>
</evidence>
<evidence type="ECO:0000256" key="1">
    <source>
        <dbReference type="SAM" id="MobiDB-lite"/>
    </source>
</evidence>
<accession>A0A6A6IA66</accession>